<dbReference type="Gene3D" id="3.40.50.300">
    <property type="entry name" value="P-loop containing nucleotide triphosphate hydrolases"/>
    <property type="match status" value="1"/>
</dbReference>
<comment type="function">
    <text evidence="5">Catalyzes the reversible transfer of the terminal phosphate group between ATP and AMP. Plays an important role in cellular energy homeostasis and in adenine nucleotide metabolism.</text>
</comment>
<evidence type="ECO:0000313" key="10">
    <source>
        <dbReference type="Proteomes" id="UP001059576"/>
    </source>
</evidence>
<feature type="region of interest" description="LID" evidence="5">
    <location>
        <begin position="127"/>
        <end position="164"/>
    </location>
</feature>
<dbReference type="Proteomes" id="UP001059576">
    <property type="component" value="Chromosome"/>
</dbReference>
<comment type="subcellular location">
    <subcellularLocation>
        <location evidence="5 7">Cytoplasm</location>
    </subcellularLocation>
</comment>
<evidence type="ECO:0000259" key="8">
    <source>
        <dbReference type="Pfam" id="PF05191"/>
    </source>
</evidence>
<feature type="binding site" evidence="5">
    <location>
        <position position="154"/>
    </location>
    <ligand>
        <name>Zn(2+)</name>
        <dbReference type="ChEBI" id="CHEBI:29105"/>
        <note>structural</note>
    </ligand>
</feature>
<dbReference type="NCBIfam" id="TIGR01351">
    <property type="entry name" value="adk"/>
    <property type="match status" value="1"/>
</dbReference>
<dbReference type="Pfam" id="PF00406">
    <property type="entry name" value="ADK"/>
    <property type="match status" value="1"/>
</dbReference>
<feature type="binding site" evidence="5">
    <location>
        <position position="200"/>
    </location>
    <ligand>
        <name>ATP</name>
        <dbReference type="ChEBI" id="CHEBI:30616"/>
    </ligand>
</feature>
<feature type="binding site" evidence="5">
    <location>
        <position position="172"/>
    </location>
    <ligand>
        <name>AMP</name>
        <dbReference type="ChEBI" id="CHEBI:456215"/>
    </ligand>
</feature>
<keyword evidence="1 5" id="KW-0808">Transferase</keyword>
<comment type="domain">
    <text evidence="5">Consists of three domains, a large central CORE domain and two small peripheral domains, NMPbind and LID, which undergo movements during catalysis. The LID domain closes over the site of phosphoryl transfer upon ATP binding. Assembling and dissambling the active center during each catalytic cycle provides an effective means to prevent ATP hydrolysis. Some bacteria have evolved a zinc-coordinating structure that stabilizes the LID domain.</text>
</comment>
<evidence type="ECO:0000256" key="6">
    <source>
        <dbReference type="RuleBase" id="RU003330"/>
    </source>
</evidence>
<comment type="caution">
    <text evidence="5">Lacks conserved residue(s) required for the propagation of feature annotation.</text>
</comment>
<keyword evidence="5" id="KW-0479">Metal-binding</keyword>
<feature type="binding site" evidence="5">
    <location>
        <position position="94"/>
    </location>
    <ligand>
        <name>AMP</name>
        <dbReference type="ChEBI" id="CHEBI:456215"/>
    </ligand>
</feature>
<dbReference type="CDD" id="cd01428">
    <property type="entry name" value="ADK"/>
    <property type="match status" value="1"/>
</dbReference>
<sequence>MINILFLGAPGVGKGTVASIIAKEKNIEHISTGVLFRNEIASGSELGLKLKAIVEAGNYVDDELTNALVKKVTLKLKKESKAFILDGYPRTINQAEFLTSLELEGVKITKAILLEAPHDVLIERLSGRRFCPKCQKNYHLKFFPSKLVNKCEVDETLLLQRKDDTPEAIKKRLVVYEKQTLPLINYYKEHNLLVTYSGDNKSEKIASAIMKDLY</sequence>
<feature type="region of interest" description="NMP" evidence="5">
    <location>
        <begin position="31"/>
        <end position="60"/>
    </location>
</feature>
<feature type="binding site" evidence="5">
    <location>
        <position position="37"/>
    </location>
    <ligand>
        <name>AMP</name>
        <dbReference type="ChEBI" id="CHEBI:456215"/>
    </ligand>
</feature>
<dbReference type="Pfam" id="PF05191">
    <property type="entry name" value="ADK_lid"/>
    <property type="match status" value="1"/>
</dbReference>
<evidence type="ECO:0000256" key="3">
    <source>
        <dbReference type="ARBA" id="ARBA00022741"/>
    </source>
</evidence>
<comment type="similarity">
    <text evidence="5 6">Belongs to the adenylate kinase family.</text>
</comment>
<dbReference type="RefSeq" id="WP_129722273.1">
    <property type="nucleotide sequence ID" value="NZ_CP101808.1"/>
</dbReference>
<name>A0ABY5J4P2_9BACT</name>
<accession>A0ABY5J4P2</accession>
<evidence type="ECO:0000256" key="5">
    <source>
        <dbReference type="HAMAP-Rule" id="MF_00235"/>
    </source>
</evidence>
<feature type="binding site" evidence="5">
    <location>
        <begin position="87"/>
        <end position="90"/>
    </location>
    <ligand>
        <name>AMP</name>
        <dbReference type="ChEBI" id="CHEBI:456215"/>
    </ligand>
</feature>
<gene>
    <name evidence="5" type="primary">adk</name>
    <name evidence="9" type="ORF">NPA09_00805</name>
</gene>
<dbReference type="InterPro" id="IPR000850">
    <property type="entry name" value="Adenylat/UMP-CMP_kin"/>
</dbReference>
<feature type="binding site" evidence="5">
    <location>
        <position position="134"/>
    </location>
    <ligand>
        <name>Zn(2+)</name>
        <dbReference type="ChEBI" id="CHEBI:29105"/>
        <note>structural</note>
    </ligand>
</feature>
<feature type="binding site" evidence="5">
    <location>
        <begin position="11"/>
        <end position="16"/>
    </location>
    <ligand>
        <name>ATP</name>
        <dbReference type="ChEBI" id="CHEBI:30616"/>
    </ligand>
</feature>
<feature type="domain" description="Adenylate kinase active site lid" evidence="8">
    <location>
        <begin position="128"/>
        <end position="163"/>
    </location>
</feature>
<dbReference type="InterPro" id="IPR007862">
    <property type="entry name" value="Adenylate_kinase_lid-dom"/>
</dbReference>
<feature type="binding site" evidence="5">
    <location>
        <position position="32"/>
    </location>
    <ligand>
        <name>AMP</name>
        <dbReference type="ChEBI" id="CHEBI:456215"/>
    </ligand>
</feature>
<keyword evidence="3 5" id="KW-0547">Nucleotide-binding</keyword>
<keyword evidence="2 5" id="KW-0545">Nucleotide biosynthesis</keyword>
<dbReference type="GO" id="GO:0016301">
    <property type="term" value="F:kinase activity"/>
    <property type="evidence" value="ECO:0007669"/>
    <property type="project" value="UniProtKB-KW"/>
</dbReference>
<organism evidence="9 10">
    <name type="scientific">Mycoplasmopsis equigenitalium</name>
    <dbReference type="NCBI Taxonomy" id="114883"/>
    <lineage>
        <taxon>Bacteria</taxon>
        <taxon>Bacillati</taxon>
        <taxon>Mycoplasmatota</taxon>
        <taxon>Mycoplasmoidales</taxon>
        <taxon>Metamycoplasmataceae</taxon>
        <taxon>Mycoplasmopsis</taxon>
    </lineage>
</organism>
<evidence type="ECO:0000256" key="1">
    <source>
        <dbReference type="ARBA" id="ARBA00022679"/>
    </source>
</evidence>
<comment type="subunit">
    <text evidence="5 7">Monomer.</text>
</comment>
<dbReference type="InterPro" id="IPR006259">
    <property type="entry name" value="Adenyl_kin_sub"/>
</dbReference>
<dbReference type="EC" id="2.7.4.3" evidence="5 7"/>
<evidence type="ECO:0000256" key="2">
    <source>
        <dbReference type="ARBA" id="ARBA00022727"/>
    </source>
</evidence>
<feature type="binding site" evidence="5">
    <location>
        <position position="131"/>
    </location>
    <ligand>
        <name>Zn(2+)</name>
        <dbReference type="ChEBI" id="CHEBI:29105"/>
        <note>structural</note>
    </ligand>
</feature>
<feature type="binding site" evidence="5">
    <location>
        <position position="161"/>
    </location>
    <ligand>
        <name>AMP</name>
        <dbReference type="ChEBI" id="CHEBI:456215"/>
    </ligand>
</feature>
<keyword evidence="10" id="KW-1185">Reference proteome</keyword>
<keyword evidence="4 5" id="KW-0418">Kinase</keyword>
<dbReference type="InterPro" id="IPR027417">
    <property type="entry name" value="P-loop_NTPase"/>
</dbReference>
<dbReference type="PANTHER" id="PTHR23359">
    <property type="entry name" value="NUCLEOTIDE KINASE"/>
    <property type="match status" value="1"/>
</dbReference>
<dbReference type="PRINTS" id="PR00094">
    <property type="entry name" value="ADENYLTKNASE"/>
</dbReference>
<dbReference type="InterPro" id="IPR033690">
    <property type="entry name" value="Adenylat_kinase_CS"/>
</dbReference>
<feature type="binding site" evidence="5">
    <location>
        <position position="128"/>
    </location>
    <ligand>
        <name>ATP</name>
        <dbReference type="ChEBI" id="CHEBI:30616"/>
    </ligand>
</feature>
<keyword evidence="5" id="KW-0862">Zinc</keyword>
<comment type="catalytic activity">
    <reaction evidence="5 7">
        <text>AMP + ATP = 2 ADP</text>
        <dbReference type="Rhea" id="RHEA:12973"/>
        <dbReference type="ChEBI" id="CHEBI:30616"/>
        <dbReference type="ChEBI" id="CHEBI:456215"/>
        <dbReference type="ChEBI" id="CHEBI:456216"/>
        <dbReference type="EC" id="2.7.4.3"/>
    </reaction>
</comment>
<keyword evidence="5 7" id="KW-0067">ATP-binding</keyword>
<evidence type="ECO:0000256" key="4">
    <source>
        <dbReference type="ARBA" id="ARBA00022777"/>
    </source>
</evidence>
<feature type="binding site" evidence="5">
    <location>
        <begin position="58"/>
        <end position="60"/>
    </location>
    <ligand>
        <name>AMP</name>
        <dbReference type="ChEBI" id="CHEBI:456215"/>
    </ligand>
</feature>
<keyword evidence="5" id="KW-0963">Cytoplasm</keyword>
<dbReference type="SUPFAM" id="SSF52540">
    <property type="entry name" value="P-loop containing nucleoside triphosphate hydrolases"/>
    <property type="match status" value="1"/>
</dbReference>
<comment type="pathway">
    <text evidence="5">Purine metabolism; AMP biosynthesis via salvage pathway; AMP from ADP: step 1/1.</text>
</comment>
<protein>
    <recommendedName>
        <fullName evidence="5 7">Adenylate kinase</fullName>
        <shortName evidence="5">AK</shortName>
        <ecNumber evidence="5 7">2.7.4.3</ecNumber>
    </recommendedName>
    <alternativeName>
        <fullName evidence="5">ATP-AMP transphosphorylase</fullName>
    </alternativeName>
    <alternativeName>
        <fullName evidence="5">ATP:AMP phosphotransferase</fullName>
    </alternativeName>
    <alternativeName>
        <fullName evidence="5">Adenylate monophosphate kinase</fullName>
    </alternativeName>
</protein>
<proteinExistence type="inferred from homology"/>
<evidence type="ECO:0000313" key="9">
    <source>
        <dbReference type="EMBL" id="UUD37102.1"/>
    </source>
</evidence>
<evidence type="ECO:0000256" key="7">
    <source>
        <dbReference type="RuleBase" id="RU003331"/>
    </source>
</evidence>
<dbReference type="PROSITE" id="PS00113">
    <property type="entry name" value="ADENYLATE_KINASE"/>
    <property type="match status" value="1"/>
</dbReference>
<dbReference type="EMBL" id="CP101808">
    <property type="protein sequence ID" value="UUD37102.1"/>
    <property type="molecule type" value="Genomic_DNA"/>
</dbReference>
<reference evidence="9" key="1">
    <citation type="submission" date="2022-07" db="EMBL/GenBank/DDBJ databases">
        <title>Complete genome of Mycoplasma equigenitalium type strain T37.</title>
        <authorList>
            <person name="Spergser J."/>
        </authorList>
    </citation>
    <scope>NUCLEOTIDE SEQUENCE</scope>
    <source>
        <strain evidence="9">T37</strain>
    </source>
</reference>
<feature type="binding site" evidence="5">
    <location>
        <position position="151"/>
    </location>
    <ligand>
        <name>Zn(2+)</name>
        <dbReference type="ChEBI" id="CHEBI:29105"/>
        <note>structural</note>
    </ligand>
</feature>
<dbReference type="HAMAP" id="MF_00235">
    <property type="entry name" value="Adenylate_kinase_Adk"/>
    <property type="match status" value="1"/>
</dbReference>